<organism evidence="1 2">
    <name type="scientific">Promicromonospora thailandica</name>
    <dbReference type="NCBI Taxonomy" id="765201"/>
    <lineage>
        <taxon>Bacteria</taxon>
        <taxon>Bacillati</taxon>
        <taxon>Actinomycetota</taxon>
        <taxon>Actinomycetes</taxon>
        <taxon>Micrococcales</taxon>
        <taxon>Promicromonosporaceae</taxon>
        <taxon>Promicromonospora</taxon>
    </lineage>
</organism>
<dbReference type="AlphaFoldDB" id="A0A9X2G7M1"/>
<proteinExistence type="predicted"/>
<accession>A0A9X2G7M1</accession>
<sequence>MGSWDLRWSGTDATGEQRAAVGELHVGWVLGGRVVQDVWIVPGPGQPGAGVAPRAFHGSTLRFPDPALGAWRSTSIEPVNGRVRTFVGREEGDEIVLVSLGGDPLLRWRFTDITPESFTWLGEASTDEARTWVLEERMLATRRPG</sequence>
<dbReference type="EMBL" id="JAMTCS010000015">
    <property type="protein sequence ID" value="MCP2267110.1"/>
    <property type="molecule type" value="Genomic_DNA"/>
</dbReference>
<keyword evidence="2" id="KW-1185">Reference proteome</keyword>
<evidence type="ECO:0000313" key="2">
    <source>
        <dbReference type="Proteomes" id="UP001139493"/>
    </source>
</evidence>
<dbReference type="RefSeq" id="WP_253839464.1">
    <property type="nucleotide sequence ID" value="NZ_JAMTCS010000015.1"/>
</dbReference>
<evidence type="ECO:0000313" key="1">
    <source>
        <dbReference type="EMBL" id="MCP2267110.1"/>
    </source>
</evidence>
<protein>
    <submittedName>
        <fullName evidence="1">Uncharacterized protein</fullName>
    </submittedName>
</protein>
<reference evidence="1" key="1">
    <citation type="submission" date="2022-06" db="EMBL/GenBank/DDBJ databases">
        <title>Genomic Encyclopedia of Archaeal and Bacterial Type Strains, Phase II (KMG-II): from individual species to whole genera.</title>
        <authorList>
            <person name="Goeker M."/>
        </authorList>
    </citation>
    <scope>NUCLEOTIDE SEQUENCE</scope>
    <source>
        <strain evidence="1">DSM 26652</strain>
    </source>
</reference>
<dbReference type="Proteomes" id="UP001139493">
    <property type="component" value="Unassembled WGS sequence"/>
</dbReference>
<gene>
    <name evidence="1" type="ORF">APR03_004482</name>
</gene>
<comment type="caution">
    <text evidence="1">The sequence shown here is derived from an EMBL/GenBank/DDBJ whole genome shotgun (WGS) entry which is preliminary data.</text>
</comment>
<name>A0A9X2G7M1_9MICO</name>